<feature type="DNA-binding region" description="H-T-H motif" evidence="2">
    <location>
        <begin position="28"/>
        <end position="47"/>
    </location>
</feature>
<evidence type="ECO:0000259" key="3">
    <source>
        <dbReference type="PROSITE" id="PS50977"/>
    </source>
</evidence>
<dbReference type="PANTHER" id="PTHR30055:SF219">
    <property type="entry name" value="TRANSCRIPTIONAL REGULATORY PROTEIN"/>
    <property type="match status" value="1"/>
</dbReference>
<dbReference type="PROSITE" id="PS50977">
    <property type="entry name" value="HTH_TETR_2"/>
    <property type="match status" value="1"/>
</dbReference>
<evidence type="ECO:0000256" key="1">
    <source>
        <dbReference type="ARBA" id="ARBA00023125"/>
    </source>
</evidence>
<dbReference type="InterPro" id="IPR036271">
    <property type="entry name" value="Tet_transcr_reg_TetR-rel_C_sf"/>
</dbReference>
<dbReference type="EMBL" id="JAERRJ010000002">
    <property type="protein sequence ID" value="MBL1073812.1"/>
    <property type="molecule type" value="Genomic_DNA"/>
</dbReference>
<comment type="caution">
    <text evidence="4">The sequence shown here is derived from an EMBL/GenBank/DDBJ whole genome shotgun (WGS) entry which is preliminary data.</text>
</comment>
<dbReference type="RefSeq" id="WP_201944314.1">
    <property type="nucleotide sequence ID" value="NZ_JAERRJ010000002.1"/>
</dbReference>
<name>A0ABS1LZG3_9NOCA</name>
<proteinExistence type="predicted"/>
<reference evidence="4 5" key="1">
    <citation type="submission" date="2021-01" db="EMBL/GenBank/DDBJ databases">
        <title>WGS of actinomycetes isolated from Thailand.</title>
        <authorList>
            <person name="Thawai C."/>
        </authorList>
    </citation>
    <scope>NUCLEOTIDE SEQUENCE [LARGE SCALE GENOMIC DNA]</scope>
    <source>
        <strain evidence="4 5">LPG 2</strain>
    </source>
</reference>
<sequence length="186" mass="19717">MSPQHSNRSSLIEGTLRCLARLPLERVTARAIADESGANLASIGYHFGSKDRLIAESVVTGLDQWLAELIETLDDLPAGDRVAAAAAQFARTRRAHTGLVRTLVAALALAPHDEQIRATLTTGYTRAREAIAAQLDSTTEAAGLLLAMFQGLLFQEMVSDSLAVEGDQLRDALSGVAAALGPADRK</sequence>
<dbReference type="InterPro" id="IPR001647">
    <property type="entry name" value="HTH_TetR"/>
</dbReference>
<dbReference type="InterPro" id="IPR050109">
    <property type="entry name" value="HTH-type_TetR-like_transc_reg"/>
</dbReference>
<organism evidence="4 5">
    <name type="scientific">Nocardia acididurans</name>
    <dbReference type="NCBI Taxonomy" id="2802282"/>
    <lineage>
        <taxon>Bacteria</taxon>
        <taxon>Bacillati</taxon>
        <taxon>Actinomycetota</taxon>
        <taxon>Actinomycetes</taxon>
        <taxon>Mycobacteriales</taxon>
        <taxon>Nocardiaceae</taxon>
        <taxon>Nocardia</taxon>
    </lineage>
</organism>
<protein>
    <submittedName>
        <fullName evidence="4">TetR/AcrR family transcriptional regulator</fullName>
    </submittedName>
</protein>
<accession>A0ABS1LZG3</accession>
<feature type="domain" description="HTH tetR-type" evidence="3">
    <location>
        <begin position="5"/>
        <end position="65"/>
    </location>
</feature>
<dbReference type="InterPro" id="IPR009057">
    <property type="entry name" value="Homeodomain-like_sf"/>
</dbReference>
<keyword evidence="1 2" id="KW-0238">DNA-binding</keyword>
<dbReference type="Pfam" id="PF00440">
    <property type="entry name" value="TetR_N"/>
    <property type="match status" value="1"/>
</dbReference>
<evidence type="ECO:0000256" key="2">
    <source>
        <dbReference type="PROSITE-ProRule" id="PRU00335"/>
    </source>
</evidence>
<dbReference type="SUPFAM" id="SSF48498">
    <property type="entry name" value="Tetracyclin repressor-like, C-terminal domain"/>
    <property type="match status" value="1"/>
</dbReference>
<keyword evidence="5" id="KW-1185">Reference proteome</keyword>
<dbReference type="SUPFAM" id="SSF46689">
    <property type="entry name" value="Homeodomain-like"/>
    <property type="match status" value="1"/>
</dbReference>
<dbReference type="Gene3D" id="1.10.357.10">
    <property type="entry name" value="Tetracycline Repressor, domain 2"/>
    <property type="match status" value="1"/>
</dbReference>
<dbReference type="PANTHER" id="PTHR30055">
    <property type="entry name" value="HTH-TYPE TRANSCRIPTIONAL REGULATOR RUTR"/>
    <property type="match status" value="1"/>
</dbReference>
<dbReference type="Proteomes" id="UP000602198">
    <property type="component" value="Unassembled WGS sequence"/>
</dbReference>
<evidence type="ECO:0000313" key="4">
    <source>
        <dbReference type="EMBL" id="MBL1073812.1"/>
    </source>
</evidence>
<evidence type="ECO:0000313" key="5">
    <source>
        <dbReference type="Proteomes" id="UP000602198"/>
    </source>
</evidence>
<gene>
    <name evidence="4" type="ORF">JK358_05350</name>
</gene>